<protein>
    <recommendedName>
        <fullName evidence="11">Dihydroorotate dehydrogenase (quinone)</fullName>
        <ecNumber evidence="11">1.3.5.2</ecNumber>
    </recommendedName>
    <alternativeName>
        <fullName evidence="11">DHOdehase</fullName>
        <shortName evidence="11">DHOD</shortName>
        <shortName evidence="11">DHODase</shortName>
    </alternativeName>
    <alternativeName>
        <fullName evidence="11">Dihydroorotate oxidase</fullName>
    </alternativeName>
</protein>
<dbReference type="PROSITE" id="PS00912">
    <property type="entry name" value="DHODEHASE_2"/>
    <property type="match status" value="1"/>
</dbReference>
<feature type="active site" description="Nucleophile" evidence="11">
    <location>
        <position position="204"/>
    </location>
</feature>
<evidence type="ECO:0000256" key="3">
    <source>
        <dbReference type="ARBA" id="ARBA00005161"/>
    </source>
</evidence>
<feature type="binding site" evidence="11">
    <location>
        <position position="320"/>
    </location>
    <ligand>
        <name>FMN</name>
        <dbReference type="ChEBI" id="CHEBI:58210"/>
    </ligand>
</feature>
<feature type="binding site" evidence="11">
    <location>
        <position position="92"/>
    </location>
    <ligand>
        <name>substrate</name>
    </ligand>
</feature>
<dbReference type="NCBIfam" id="NF003645">
    <property type="entry name" value="PRK05286.1-2"/>
    <property type="match status" value="1"/>
</dbReference>
<keyword evidence="5 11" id="KW-0285">Flavoprotein</keyword>
<dbReference type="InterPro" id="IPR050074">
    <property type="entry name" value="DHO_dehydrogenase"/>
</dbReference>
<feature type="binding site" evidence="11">
    <location>
        <begin position="341"/>
        <end position="342"/>
    </location>
    <ligand>
        <name>FMN</name>
        <dbReference type="ChEBI" id="CHEBI:58210"/>
    </ligand>
</feature>
<feature type="binding site" evidence="11">
    <location>
        <position position="237"/>
    </location>
    <ligand>
        <name>FMN</name>
        <dbReference type="ChEBI" id="CHEBI:58210"/>
    </ligand>
</feature>
<comment type="similarity">
    <text evidence="4 11">Belongs to the dihydroorotate dehydrogenase family. Type 2 subfamily.</text>
</comment>
<sequence>MSDAPPVRSARSGSLLRPVNRILYPVLLRAMFLLPAERIHTLVSRALATVGSTRVVTTLSARLFARHDPILRTTVFGIDFPAPMGLAAGFDKNAEAVNAWGSLGFGFAEIGTVTGVAQPGNPTPRLFRLPADRALINRMGFNNHGASAAARRLAGRRRDSRSVPVAANIGKTKLVEPADAVADYLISARLLGPLSDLVVVNVSSPNTPGLRDLQAVASLRPLLSAVIGATTTPVLVKIAPDLSDPDIDDIADLAVELGLAGIVCTNTTIGRDGLRTDDSTIRDIGAGGLSGAPLADRSLEVLRRLYRRVGGRLELISVGGIETPEQAWERICAGASLIQGYTGFIYGGPMWIKDIHDGIADRLRAGGFASLAAAVGSEHTHRDENAAGA</sequence>
<evidence type="ECO:0000256" key="5">
    <source>
        <dbReference type="ARBA" id="ARBA00022630"/>
    </source>
</evidence>
<evidence type="ECO:0000256" key="4">
    <source>
        <dbReference type="ARBA" id="ARBA00005359"/>
    </source>
</evidence>
<gene>
    <name evidence="11 13" type="primary">pyrD</name>
    <name evidence="13" type="ORF">GCM10007298_42550</name>
</gene>
<comment type="caution">
    <text evidence="13">The sequence shown here is derived from an EMBL/GenBank/DDBJ whole genome shotgun (WGS) entry which is preliminary data.</text>
</comment>
<feature type="domain" description="Dihydroorotate dehydrogenase catalytic" evidence="12">
    <location>
        <begin position="71"/>
        <end position="363"/>
    </location>
</feature>
<comment type="subunit">
    <text evidence="11">Monomer.</text>
</comment>
<dbReference type="InterPro" id="IPR005719">
    <property type="entry name" value="Dihydroorotate_DH_2"/>
</dbReference>
<dbReference type="EC" id="1.3.5.2" evidence="11"/>
<dbReference type="PANTHER" id="PTHR48109:SF4">
    <property type="entry name" value="DIHYDROOROTATE DEHYDROGENASE (QUINONE), MITOCHONDRIAL"/>
    <property type="match status" value="1"/>
</dbReference>
<feature type="binding site" evidence="11">
    <location>
        <begin position="88"/>
        <end position="92"/>
    </location>
    <ligand>
        <name>FMN</name>
        <dbReference type="ChEBI" id="CHEBI:58210"/>
    </ligand>
</feature>
<keyword evidence="6 11" id="KW-0288">FMN</keyword>
<feature type="binding site" evidence="11">
    <location>
        <position position="112"/>
    </location>
    <ligand>
        <name>FMN</name>
        <dbReference type="ChEBI" id="CHEBI:58210"/>
    </ligand>
</feature>
<dbReference type="PROSITE" id="PS00911">
    <property type="entry name" value="DHODEHASE_1"/>
    <property type="match status" value="1"/>
</dbReference>
<comment type="subcellular location">
    <subcellularLocation>
        <location evidence="11">Cell membrane</location>
        <topology evidence="11">Peripheral membrane protein</topology>
    </subcellularLocation>
    <subcellularLocation>
        <location evidence="2">Membrane</location>
    </subcellularLocation>
</comment>
<evidence type="ECO:0000256" key="2">
    <source>
        <dbReference type="ARBA" id="ARBA00004370"/>
    </source>
</evidence>
<comment type="function">
    <text evidence="1 11">Catalyzes the conversion of dihydroorotate to orotate with quinone as electron acceptor.</text>
</comment>
<name>A0ABQ1V9H9_9NOCA</name>
<feature type="binding site" evidence="11">
    <location>
        <position position="291"/>
    </location>
    <ligand>
        <name>FMN</name>
        <dbReference type="ChEBI" id="CHEBI:58210"/>
    </ligand>
</feature>
<dbReference type="Pfam" id="PF01180">
    <property type="entry name" value="DHO_dh"/>
    <property type="match status" value="1"/>
</dbReference>
<dbReference type="EMBL" id="BMCS01000003">
    <property type="protein sequence ID" value="GGF42344.1"/>
    <property type="molecule type" value="Genomic_DNA"/>
</dbReference>
<comment type="pathway">
    <text evidence="3 11">Pyrimidine metabolism; UMP biosynthesis via de novo pathway; orotate from (S)-dihydroorotate (quinone route): step 1/1.</text>
</comment>
<comment type="catalytic activity">
    <reaction evidence="10 11">
        <text>(S)-dihydroorotate + a quinone = orotate + a quinol</text>
        <dbReference type="Rhea" id="RHEA:30187"/>
        <dbReference type="ChEBI" id="CHEBI:24646"/>
        <dbReference type="ChEBI" id="CHEBI:30839"/>
        <dbReference type="ChEBI" id="CHEBI:30864"/>
        <dbReference type="ChEBI" id="CHEBI:132124"/>
        <dbReference type="EC" id="1.3.5.2"/>
    </reaction>
</comment>
<feature type="binding site" evidence="11">
    <location>
        <begin position="266"/>
        <end position="267"/>
    </location>
    <ligand>
        <name>substrate</name>
    </ligand>
</feature>
<evidence type="ECO:0000256" key="8">
    <source>
        <dbReference type="ARBA" id="ARBA00023002"/>
    </source>
</evidence>
<dbReference type="Proteomes" id="UP000632454">
    <property type="component" value="Unassembled WGS sequence"/>
</dbReference>
<keyword evidence="7 11" id="KW-0665">Pyrimidine biosynthesis</keyword>
<proteinExistence type="inferred from homology"/>
<dbReference type="CDD" id="cd04738">
    <property type="entry name" value="DHOD_2_like"/>
    <property type="match status" value="1"/>
</dbReference>
<keyword evidence="14" id="KW-1185">Reference proteome</keyword>
<evidence type="ECO:0000313" key="14">
    <source>
        <dbReference type="Proteomes" id="UP000632454"/>
    </source>
</evidence>
<dbReference type="NCBIfam" id="NF003648">
    <property type="entry name" value="PRK05286.2-1"/>
    <property type="match status" value="1"/>
</dbReference>
<organism evidence="13 14">
    <name type="scientific">Williamsia phyllosphaerae</name>
    <dbReference type="NCBI Taxonomy" id="885042"/>
    <lineage>
        <taxon>Bacteria</taxon>
        <taxon>Bacillati</taxon>
        <taxon>Actinomycetota</taxon>
        <taxon>Actinomycetes</taxon>
        <taxon>Mycobacteriales</taxon>
        <taxon>Nocardiaceae</taxon>
        <taxon>Williamsia</taxon>
    </lineage>
</organism>
<feature type="binding site" evidence="11">
    <location>
        <position position="201"/>
    </location>
    <ligand>
        <name>substrate</name>
    </ligand>
</feature>
<keyword evidence="8 11" id="KW-0560">Oxidoreductase</keyword>
<evidence type="ECO:0000256" key="10">
    <source>
        <dbReference type="ARBA" id="ARBA00048639"/>
    </source>
</evidence>
<feature type="binding site" evidence="11">
    <location>
        <position position="168"/>
    </location>
    <ligand>
        <name>FMN</name>
        <dbReference type="ChEBI" id="CHEBI:58210"/>
    </ligand>
</feature>
<dbReference type="Gene3D" id="3.20.20.70">
    <property type="entry name" value="Aldolase class I"/>
    <property type="match status" value="1"/>
</dbReference>
<dbReference type="InterPro" id="IPR005720">
    <property type="entry name" value="Dihydroorotate_DH_cat"/>
</dbReference>
<evidence type="ECO:0000256" key="7">
    <source>
        <dbReference type="ARBA" id="ARBA00022975"/>
    </source>
</evidence>
<evidence type="ECO:0000256" key="9">
    <source>
        <dbReference type="ARBA" id="ARBA00023136"/>
    </source>
</evidence>
<feature type="binding site" evidence="11">
    <location>
        <position position="201"/>
    </location>
    <ligand>
        <name>FMN</name>
        <dbReference type="ChEBI" id="CHEBI:58210"/>
    </ligand>
</feature>
<evidence type="ECO:0000313" key="13">
    <source>
        <dbReference type="EMBL" id="GGF42344.1"/>
    </source>
</evidence>
<dbReference type="NCBIfam" id="TIGR01036">
    <property type="entry name" value="pyrD_sub2"/>
    <property type="match status" value="1"/>
</dbReference>
<accession>A0ABQ1V9H9</accession>
<reference evidence="14" key="1">
    <citation type="journal article" date="2019" name="Int. J. Syst. Evol. Microbiol.">
        <title>The Global Catalogue of Microorganisms (GCM) 10K type strain sequencing project: providing services to taxonomists for standard genome sequencing and annotation.</title>
        <authorList>
            <consortium name="The Broad Institute Genomics Platform"/>
            <consortium name="The Broad Institute Genome Sequencing Center for Infectious Disease"/>
            <person name="Wu L."/>
            <person name="Ma J."/>
        </authorList>
    </citation>
    <scope>NUCLEOTIDE SEQUENCE [LARGE SCALE GENOMIC DNA]</scope>
    <source>
        <strain evidence="14">CCM 7855</strain>
    </source>
</reference>
<feature type="binding site" evidence="11">
    <location>
        <position position="206"/>
    </location>
    <ligand>
        <name>substrate</name>
    </ligand>
</feature>
<dbReference type="HAMAP" id="MF_00225">
    <property type="entry name" value="DHO_dh_type2"/>
    <property type="match status" value="1"/>
</dbReference>
<dbReference type="NCBIfam" id="NF003652">
    <property type="entry name" value="PRK05286.2-5"/>
    <property type="match status" value="1"/>
</dbReference>
<evidence type="ECO:0000256" key="6">
    <source>
        <dbReference type="ARBA" id="ARBA00022643"/>
    </source>
</evidence>
<evidence type="ECO:0000256" key="11">
    <source>
        <dbReference type="HAMAP-Rule" id="MF_00225"/>
    </source>
</evidence>
<dbReference type="InterPro" id="IPR001295">
    <property type="entry name" value="Dihydroorotate_DH_CS"/>
</dbReference>
<keyword evidence="9 11" id="KW-0472">Membrane</keyword>
<dbReference type="InterPro" id="IPR013785">
    <property type="entry name" value="Aldolase_TIM"/>
</dbReference>
<dbReference type="SUPFAM" id="SSF51395">
    <property type="entry name" value="FMN-linked oxidoreductases"/>
    <property type="match status" value="1"/>
</dbReference>
<feature type="binding site" evidence="11">
    <location>
        <position position="265"/>
    </location>
    <ligand>
        <name>FMN</name>
        <dbReference type="ChEBI" id="CHEBI:58210"/>
    </ligand>
</feature>
<evidence type="ECO:0000259" key="12">
    <source>
        <dbReference type="Pfam" id="PF01180"/>
    </source>
</evidence>
<evidence type="ECO:0000256" key="1">
    <source>
        <dbReference type="ARBA" id="ARBA00003125"/>
    </source>
</evidence>
<comment type="cofactor">
    <cofactor evidence="11">
        <name>FMN</name>
        <dbReference type="ChEBI" id="CHEBI:58210"/>
    </cofactor>
    <text evidence="11">Binds 1 FMN per subunit.</text>
</comment>
<keyword evidence="11" id="KW-1003">Cell membrane</keyword>
<feature type="binding site" evidence="11">
    <location>
        <begin position="137"/>
        <end position="141"/>
    </location>
    <ligand>
        <name>substrate</name>
    </ligand>
</feature>
<dbReference type="PANTHER" id="PTHR48109">
    <property type="entry name" value="DIHYDROOROTATE DEHYDROGENASE (QUINONE), MITOCHONDRIAL-RELATED"/>
    <property type="match status" value="1"/>
</dbReference>